<keyword evidence="2" id="KW-1185">Reference proteome</keyword>
<evidence type="ECO:0000313" key="2">
    <source>
        <dbReference type="Proteomes" id="UP000004121"/>
    </source>
</evidence>
<dbReference type="STRING" id="585501.HMPREF6123_0489"/>
<proteinExistence type="predicted"/>
<dbReference type="AlphaFoldDB" id="C2KVH0"/>
<dbReference type="Proteomes" id="UP000004121">
    <property type="component" value="Unassembled WGS sequence"/>
</dbReference>
<sequence length="42" mass="5237">MYIYDKMAKKIPEWLSIFTVFYEKYRSKLCLPEHSTLFFLQK</sequence>
<comment type="caution">
    <text evidence="1">The sequence shown here is derived from an EMBL/GenBank/DDBJ whole genome shotgun (WGS) entry which is preliminary data.</text>
</comment>
<dbReference type="InParanoid" id="C2KVH0"/>
<dbReference type="HOGENOM" id="CLU_3254958_0_0_9"/>
<name>C2KVH0_9FIRM</name>
<protein>
    <submittedName>
        <fullName evidence="1">Uncharacterized protein</fullName>
    </submittedName>
</protein>
<gene>
    <name evidence="1" type="ORF">HMPREF6123_0489</name>
</gene>
<accession>C2KVH0</accession>
<reference evidence="1 2" key="1">
    <citation type="submission" date="2009-04" db="EMBL/GenBank/DDBJ databases">
        <authorList>
            <person name="Qin X."/>
            <person name="Bachman B."/>
            <person name="Battles P."/>
            <person name="Bell A."/>
            <person name="Bess C."/>
            <person name="Bickham C."/>
            <person name="Chaboub L."/>
            <person name="Chen D."/>
            <person name="Coyle M."/>
            <person name="Deiros D.R."/>
            <person name="Dinh H."/>
            <person name="Forbes L."/>
            <person name="Fowler G."/>
            <person name="Francisco L."/>
            <person name="Fu Q."/>
            <person name="Gubbala S."/>
            <person name="Hale W."/>
            <person name="Han Y."/>
            <person name="Hemphill L."/>
            <person name="Highlander S.K."/>
            <person name="Hirani K."/>
            <person name="Hogues M."/>
            <person name="Jackson L."/>
            <person name="Jakkamsetti A."/>
            <person name="Javaid M."/>
            <person name="Jiang H."/>
            <person name="Korchina V."/>
            <person name="Kovar C."/>
            <person name="Lara F."/>
            <person name="Lee S."/>
            <person name="Mata R."/>
            <person name="Mathew T."/>
            <person name="Moen C."/>
            <person name="Morales K."/>
            <person name="Munidasa M."/>
            <person name="Nazareth L."/>
            <person name="Ngo R."/>
            <person name="Nguyen L."/>
            <person name="Okwuonu G."/>
            <person name="Ongeri F."/>
            <person name="Patil S."/>
            <person name="Petrosino J."/>
            <person name="Pham C."/>
            <person name="Pham P."/>
            <person name="Pu L.-L."/>
            <person name="Puazo M."/>
            <person name="Raj R."/>
            <person name="Reid J."/>
            <person name="Rouhana J."/>
            <person name="Saada N."/>
            <person name="Shang Y."/>
            <person name="Simmons D."/>
            <person name="Thornton R."/>
            <person name="Warren J."/>
            <person name="Weissenberger G."/>
            <person name="Zhang J."/>
            <person name="Zhang L."/>
            <person name="Zhou C."/>
            <person name="Zhu D."/>
            <person name="Muzny D."/>
            <person name="Worley K."/>
            <person name="Gibbs R."/>
        </authorList>
    </citation>
    <scope>NUCLEOTIDE SEQUENCE [LARGE SCALE GENOMIC DNA]</scope>
    <source>
        <strain evidence="1 2">F0268</strain>
    </source>
</reference>
<dbReference type="EMBL" id="ACKX01000052">
    <property type="protein sequence ID" value="EEJ52229.1"/>
    <property type="molecule type" value="Genomic_DNA"/>
</dbReference>
<evidence type="ECO:0000313" key="1">
    <source>
        <dbReference type="EMBL" id="EEJ52229.1"/>
    </source>
</evidence>
<organism evidence="1 2">
    <name type="scientific">Oribacterium sinus F0268</name>
    <dbReference type="NCBI Taxonomy" id="585501"/>
    <lineage>
        <taxon>Bacteria</taxon>
        <taxon>Bacillati</taxon>
        <taxon>Bacillota</taxon>
        <taxon>Clostridia</taxon>
        <taxon>Lachnospirales</taxon>
        <taxon>Lachnospiraceae</taxon>
        <taxon>Oribacterium</taxon>
    </lineage>
</organism>